<dbReference type="GO" id="GO:0005770">
    <property type="term" value="C:late endosome"/>
    <property type="evidence" value="ECO:0007669"/>
    <property type="project" value="UniProtKB-SubCell"/>
</dbReference>
<dbReference type="InterPro" id="IPR044234">
    <property type="entry name" value="TMEM230"/>
</dbReference>
<dbReference type="GO" id="GO:0048489">
    <property type="term" value="P:synaptic vesicle transport"/>
    <property type="evidence" value="ECO:0007669"/>
    <property type="project" value="TreeGrafter"/>
</dbReference>
<dbReference type="EMBL" id="JAATJU010014699">
    <property type="protein sequence ID" value="KAH0517694.1"/>
    <property type="molecule type" value="Genomic_DNA"/>
</dbReference>
<dbReference type="GO" id="GO:0016020">
    <property type="term" value="C:membrane"/>
    <property type="evidence" value="ECO:0007669"/>
    <property type="project" value="UniProtKB-SubCell"/>
</dbReference>
<comment type="similarity">
    <text evidence="8">Belongs to the TMEM134/TMEM230 family.</text>
</comment>
<protein>
    <recommendedName>
        <fullName evidence="17">Transmembrane protein 230</fullName>
    </recommendedName>
</protein>
<evidence type="ECO:0000256" key="17">
    <source>
        <dbReference type="ARBA" id="ARBA00024088"/>
    </source>
</evidence>
<proteinExistence type="inferred from homology"/>
<dbReference type="Proteomes" id="UP000710432">
    <property type="component" value="Unassembled WGS sequence"/>
</dbReference>
<evidence type="ECO:0000256" key="2">
    <source>
        <dbReference type="ARBA" id="ARBA00004172"/>
    </source>
</evidence>
<keyword evidence="12" id="KW-0770">Synapse</keyword>
<gene>
    <name evidence="19" type="ORF">LTLLF_119965</name>
</gene>
<dbReference type="AlphaFoldDB" id="A0A8J6GV88"/>
<evidence type="ECO:0000256" key="15">
    <source>
        <dbReference type="ARBA" id="ARBA00023329"/>
    </source>
</evidence>
<evidence type="ECO:0000256" key="1">
    <source>
        <dbReference type="ARBA" id="ARBA00004141"/>
    </source>
</evidence>
<name>A0A8J6GV88_MICOH</name>
<keyword evidence="11 18" id="KW-1133">Transmembrane helix</keyword>
<evidence type="ECO:0000256" key="8">
    <source>
        <dbReference type="ARBA" id="ARBA00007743"/>
    </source>
</evidence>
<evidence type="ECO:0000256" key="10">
    <source>
        <dbReference type="ARBA" id="ARBA00022753"/>
    </source>
</evidence>
<dbReference type="InterPro" id="IPR008590">
    <property type="entry name" value="TMEM_230/134"/>
</dbReference>
<evidence type="ECO:0000256" key="6">
    <source>
        <dbReference type="ARBA" id="ARBA00004601"/>
    </source>
</evidence>
<keyword evidence="14 18" id="KW-0472">Membrane</keyword>
<dbReference type="Pfam" id="PF05915">
    <property type="entry name" value="TMEM_230_134"/>
    <property type="match status" value="1"/>
</dbReference>
<evidence type="ECO:0000256" key="11">
    <source>
        <dbReference type="ARBA" id="ARBA00022989"/>
    </source>
</evidence>
<evidence type="ECO:0000256" key="5">
    <source>
        <dbReference type="ARBA" id="ARBA00004419"/>
    </source>
</evidence>
<evidence type="ECO:0000256" key="3">
    <source>
        <dbReference type="ARBA" id="ARBA00004234"/>
    </source>
</evidence>
<organism evidence="19 20">
    <name type="scientific">Microtus ochrogaster</name>
    <name type="common">Prairie vole</name>
    <dbReference type="NCBI Taxonomy" id="79684"/>
    <lineage>
        <taxon>Eukaryota</taxon>
        <taxon>Metazoa</taxon>
        <taxon>Chordata</taxon>
        <taxon>Craniata</taxon>
        <taxon>Vertebrata</taxon>
        <taxon>Euteleostomi</taxon>
        <taxon>Mammalia</taxon>
        <taxon>Eutheria</taxon>
        <taxon>Euarchontoglires</taxon>
        <taxon>Glires</taxon>
        <taxon>Rodentia</taxon>
        <taxon>Myomorpha</taxon>
        <taxon>Muroidea</taxon>
        <taxon>Cricetidae</taxon>
        <taxon>Arvicolinae</taxon>
        <taxon>Microtus</taxon>
    </lineage>
</organism>
<evidence type="ECO:0000313" key="20">
    <source>
        <dbReference type="Proteomes" id="UP000710432"/>
    </source>
</evidence>
<dbReference type="PANTHER" id="PTHR15664:SF6">
    <property type="entry name" value="TRANSMEMBRANE PROTEIN 230"/>
    <property type="match status" value="1"/>
</dbReference>
<evidence type="ECO:0000256" key="4">
    <source>
        <dbReference type="ARBA" id="ARBA00004412"/>
    </source>
</evidence>
<sequence>MISLFLNNNPAKIPYKTIICASLLFLIGTTLIVTGCLLLTGCISHMGTSRAIAILIVGFLVFVPGCYYLIVICRSCRRCQSCSYSDLPTED</sequence>
<evidence type="ECO:0000256" key="18">
    <source>
        <dbReference type="SAM" id="Phobius"/>
    </source>
</evidence>
<dbReference type="PANTHER" id="PTHR15664">
    <property type="entry name" value="C20ORF30 PROTEIN"/>
    <property type="match status" value="1"/>
</dbReference>
<feature type="transmembrane region" description="Helical" evidence="18">
    <location>
        <begin position="13"/>
        <end position="39"/>
    </location>
</feature>
<evidence type="ECO:0000256" key="7">
    <source>
        <dbReference type="ARBA" id="ARBA00004603"/>
    </source>
</evidence>
<feature type="transmembrane region" description="Helical" evidence="18">
    <location>
        <begin position="51"/>
        <end position="70"/>
    </location>
</feature>
<evidence type="ECO:0000256" key="12">
    <source>
        <dbReference type="ARBA" id="ARBA00023018"/>
    </source>
</evidence>
<dbReference type="GO" id="GO:0005794">
    <property type="term" value="C:Golgi apparatus"/>
    <property type="evidence" value="ECO:0007669"/>
    <property type="project" value="UniProtKB-SubCell"/>
</dbReference>
<comment type="function">
    <text evidence="16">Involved in trafficking and recycling of synaptic vesicles.</text>
</comment>
<keyword evidence="15" id="KW-0968">Cytoplasmic vesicle</keyword>
<reference evidence="19" key="1">
    <citation type="submission" date="2020-03" db="EMBL/GenBank/DDBJ databases">
        <title>Studies in the Genomics of Life Span.</title>
        <authorList>
            <person name="Glass D."/>
        </authorList>
    </citation>
    <scope>NUCLEOTIDE SEQUENCE</scope>
    <source>
        <strain evidence="19">LTLLF</strain>
        <tissue evidence="19">Muscle</tissue>
    </source>
</reference>
<evidence type="ECO:0000256" key="14">
    <source>
        <dbReference type="ARBA" id="ARBA00023136"/>
    </source>
</evidence>
<evidence type="ECO:0000256" key="9">
    <source>
        <dbReference type="ARBA" id="ARBA00022692"/>
    </source>
</evidence>
<evidence type="ECO:0000256" key="13">
    <source>
        <dbReference type="ARBA" id="ARBA00023034"/>
    </source>
</evidence>
<comment type="subcellular location">
    <subcellularLocation>
        <location evidence="5">Cytoplasmic vesicle</location>
        <location evidence="5">Autophagosome</location>
    </subcellularLocation>
    <subcellularLocation>
        <location evidence="3">Cytoplasmic vesicle</location>
        <location evidence="3">Secretory vesicle</location>
        <location evidence="3">Synaptic vesicle</location>
    </subcellularLocation>
    <subcellularLocation>
        <location evidence="4">Early endosome</location>
    </subcellularLocation>
    <subcellularLocation>
        <location evidence="6">Golgi apparatus</location>
        <location evidence="6">trans-Golgi network</location>
    </subcellularLocation>
    <subcellularLocation>
        <location evidence="7">Late endosome</location>
    </subcellularLocation>
    <subcellularLocation>
        <location evidence="1">Membrane</location>
        <topology evidence="1">Multi-pass membrane protein</topology>
    </subcellularLocation>
    <subcellularLocation>
        <location evidence="2">Recycling endosome</location>
    </subcellularLocation>
</comment>
<dbReference type="GO" id="GO:0055037">
    <property type="term" value="C:recycling endosome"/>
    <property type="evidence" value="ECO:0007669"/>
    <property type="project" value="UniProtKB-SubCell"/>
</dbReference>
<keyword evidence="10" id="KW-0967">Endosome</keyword>
<keyword evidence="9 18" id="KW-0812">Transmembrane</keyword>
<comment type="caution">
    <text evidence="19">The sequence shown here is derived from an EMBL/GenBank/DDBJ whole genome shotgun (WGS) entry which is preliminary data.</text>
</comment>
<dbReference type="GO" id="GO:0005776">
    <property type="term" value="C:autophagosome"/>
    <property type="evidence" value="ECO:0007669"/>
    <property type="project" value="UniProtKB-SubCell"/>
</dbReference>
<keyword evidence="13" id="KW-0333">Golgi apparatus</keyword>
<accession>A0A8J6GV88</accession>
<dbReference type="GO" id="GO:0005769">
    <property type="term" value="C:early endosome"/>
    <property type="evidence" value="ECO:0007669"/>
    <property type="project" value="UniProtKB-SubCell"/>
</dbReference>
<evidence type="ECO:0000313" key="19">
    <source>
        <dbReference type="EMBL" id="KAH0517694.1"/>
    </source>
</evidence>
<dbReference type="GO" id="GO:0008021">
    <property type="term" value="C:synaptic vesicle"/>
    <property type="evidence" value="ECO:0007669"/>
    <property type="project" value="UniProtKB-SubCell"/>
</dbReference>
<evidence type="ECO:0000256" key="16">
    <source>
        <dbReference type="ARBA" id="ARBA00024003"/>
    </source>
</evidence>